<protein>
    <recommendedName>
        <fullName evidence="3">amidase</fullName>
        <ecNumber evidence="3">3.5.1.4</ecNumber>
    </recommendedName>
</protein>
<evidence type="ECO:0000313" key="6">
    <source>
        <dbReference type="EMBL" id="GAA4402348.1"/>
    </source>
</evidence>
<dbReference type="InterPro" id="IPR020556">
    <property type="entry name" value="Amidase_CS"/>
</dbReference>
<dbReference type="EMBL" id="BAABFR010000096">
    <property type="protein sequence ID" value="GAA4402348.1"/>
    <property type="molecule type" value="Genomic_DNA"/>
</dbReference>
<proteinExistence type="inferred from homology"/>
<sequence>MSLQNRSGQGAVPTGQPTNGLLALGARSLAGVLHRREASPVDVVDELSRHIGQLPAELNPYLALDLDLARTSARALEEVAVEDMGPLHGMPMSIKDIVPTRDLPTTWGMAAPNPSAQAGVDGSFVSAARRAGAIIYAKTNTPPNAYADVTDNLLVGPTANPHDLARTPGGSSGGAGAVVAAGVEAITHGTDAGGSVRMPAAHCGVVGFKPSYGALPRVPAVDLWSARGHHGLLGRSVDDVRYGMDALVSADHRDPLSLCRADWDDSGTRPRRGRIAVSASLFGQDVDAAVRRVFDTAVSRLSDAGLPVVDVDVRWPDPVDGAAAQMAALEHHVYGALVRDHPGLFDDGYADYVRHGATVTMDQYLTAQRARTALYTAAAQFMDGFDAFVTPTLPVTSWLLTEDRPAINGTRVSRGPGSRWPDVLLANLLGWPAISIPAGWSGGLPVGLQVIAPWRSDLACLELATRVETILHIPHQNPERAGASDPATADSEKGCHD</sequence>
<organism evidence="6 7">
    <name type="scientific">Tsukamurella soli</name>
    <dbReference type="NCBI Taxonomy" id="644556"/>
    <lineage>
        <taxon>Bacteria</taxon>
        <taxon>Bacillati</taxon>
        <taxon>Actinomycetota</taxon>
        <taxon>Actinomycetes</taxon>
        <taxon>Mycobacteriales</taxon>
        <taxon>Tsukamurellaceae</taxon>
        <taxon>Tsukamurella</taxon>
    </lineage>
</organism>
<comment type="catalytic activity">
    <reaction evidence="1">
        <text>a monocarboxylic acid amide + H2O = a monocarboxylate + NH4(+)</text>
        <dbReference type="Rhea" id="RHEA:12020"/>
        <dbReference type="ChEBI" id="CHEBI:15377"/>
        <dbReference type="ChEBI" id="CHEBI:28938"/>
        <dbReference type="ChEBI" id="CHEBI:35757"/>
        <dbReference type="ChEBI" id="CHEBI:83628"/>
        <dbReference type="EC" id="3.5.1.4"/>
    </reaction>
</comment>
<reference evidence="7" key="1">
    <citation type="journal article" date="2019" name="Int. J. Syst. Evol. Microbiol.">
        <title>The Global Catalogue of Microorganisms (GCM) 10K type strain sequencing project: providing services to taxonomists for standard genome sequencing and annotation.</title>
        <authorList>
            <consortium name="The Broad Institute Genomics Platform"/>
            <consortium name="The Broad Institute Genome Sequencing Center for Infectious Disease"/>
            <person name="Wu L."/>
            <person name="Ma J."/>
        </authorList>
    </citation>
    <scope>NUCLEOTIDE SEQUENCE [LARGE SCALE GENOMIC DNA]</scope>
    <source>
        <strain evidence="7">JCM 17688</strain>
    </source>
</reference>
<feature type="region of interest" description="Disordered" evidence="4">
    <location>
        <begin position="475"/>
        <end position="497"/>
    </location>
</feature>
<dbReference type="Proteomes" id="UP001500635">
    <property type="component" value="Unassembled WGS sequence"/>
</dbReference>
<comment type="similarity">
    <text evidence="2">Belongs to the amidase family.</text>
</comment>
<name>A0ABP8K8H2_9ACTN</name>
<dbReference type="SUPFAM" id="SSF75304">
    <property type="entry name" value="Amidase signature (AS) enzymes"/>
    <property type="match status" value="1"/>
</dbReference>
<evidence type="ECO:0000256" key="4">
    <source>
        <dbReference type="SAM" id="MobiDB-lite"/>
    </source>
</evidence>
<dbReference type="InterPro" id="IPR023631">
    <property type="entry name" value="Amidase_dom"/>
</dbReference>
<dbReference type="InterPro" id="IPR036928">
    <property type="entry name" value="AS_sf"/>
</dbReference>
<feature type="domain" description="Amidase" evidence="5">
    <location>
        <begin position="43"/>
        <end position="461"/>
    </location>
</feature>
<gene>
    <name evidence="6" type="ORF">GCM10023147_42820</name>
</gene>
<evidence type="ECO:0000256" key="3">
    <source>
        <dbReference type="ARBA" id="ARBA00012922"/>
    </source>
</evidence>
<accession>A0ABP8K8H2</accession>
<dbReference type="PROSITE" id="PS00571">
    <property type="entry name" value="AMIDASES"/>
    <property type="match status" value="1"/>
</dbReference>
<evidence type="ECO:0000256" key="1">
    <source>
        <dbReference type="ARBA" id="ARBA00001311"/>
    </source>
</evidence>
<dbReference type="PANTHER" id="PTHR11895:SF7">
    <property type="entry name" value="GLUTAMYL-TRNA(GLN) AMIDOTRANSFERASE SUBUNIT A, MITOCHONDRIAL"/>
    <property type="match status" value="1"/>
</dbReference>
<evidence type="ECO:0000256" key="2">
    <source>
        <dbReference type="ARBA" id="ARBA00009199"/>
    </source>
</evidence>
<dbReference type="InterPro" id="IPR000120">
    <property type="entry name" value="Amidase"/>
</dbReference>
<dbReference type="EC" id="3.5.1.4" evidence="3"/>
<dbReference type="Pfam" id="PF01425">
    <property type="entry name" value="Amidase"/>
    <property type="match status" value="1"/>
</dbReference>
<dbReference type="Gene3D" id="3.90.1300.10">
    <property type="entry name" value="Amidase signature (AS) domain"/>
    <property type="match status" value="1"/>
</dbReference>
<keyword evidence="7" id="KW-1185">Reference proteome</keyword>
<evidence type="ECO:0000259" key="5">
    <source>
        <dbReference type="Pfam" id="PF01425"/>
    </source>
</evidence>
<dbReference type="PANTHER" id="PTHR11895">
    <property type="entry name" value="TRANSAMIDASE"/>
    <property type="match status" value="1"/>
</dbReference>
<comment type="caution">
    <text evidence="6">The sequence shown here is derived from an EMBL/GenBank/DDBJ whole genome shotgun (WGS) entry which is preliminary data.</text>
</comment>
<evidence type="ECO:0000313" key="7">
    <source>
        <dbReference type="Proteomes" id="UP001500635"/>
    </source>
</evidence>